<evidence type="ECO:0000256" key="7">
    <source>
        <dbReference type="ARBA" id="ARBA00030921"/>
    </source>
</evidence>
<evidence type="ECO:0000256" key="3">
    <source>
        <dbReference type="ARBA" id="ARBA00013071"/>
    </source>
</evidence>
<sequence length="453" mass="49873">MGLGADLVHSTLSRHILADGYKFVIDLDKSAGCYFHDSRSGRDILDMFSCFASLPLGWNHPDLVAAKDELARVSVNKVANSDLYTEAMAESVDAFGTIAAPSYLPQHFFVSGGALAVENTMKAAMDWKSHQREAKGIEVPGEFDWGDDQQKSSHLTIGHLREAFHGRSGYTLSVTNTDPKKTARYTKFDWPRFENPKINFPLSDSENTRLDACETSTLDSIRLHAEANPDTMAAIIMEPIQGEGGDNHFRDSFLRDMRSVCDEVDALLIFDEVQTGMGATGRMWAHQHAAVEPDMIAFGKKSQVCGLMASTRLKEFEDNVFEVSSRINSTFGGNITDFVRARLILEVIRRDDLVRNAEVVGAELMTGLEEFGNSHDMVSNIRGRGLFAAFTLPSTELRDKFNSACLGSGMHLLNSGTDSIRLRPSLTFSSNEVNEALNILEAVANSIESTVVA</sequence>
<dbReference type="SUPFAM" id="SSF53383">
    <property type="entry name" value="PLP-dependent transferases"/>
    <property type="match status" value="1"/>
</dbReference>
<accession>A0A381NZT4</accession>
<dbReference type="Pfam" id="PF00202">
    <property type="entry name" value="Aminotran_3"/>
    <property type="match status" value="1"/>
</dbReference>
<proteinExistence type="inferred from homology"/>
<dbReference type="AlphaFoldDB" id="A0A381NZT4"/>
<organism evidence="9">
    <name type="scientific">marine metagenome</name>
    <dbReference type="NCBI Taxonomy" id="408172"/>
    <lineage>
        <taxon>unclassified sequences</taxon>
        <taxon>metagenomes</taxon>
        <taxon>ecological metagenomes</taxon>
    </lineage>
</organism>
<dbReference type="NCBIfam" id="TIGR03251">
    <property type="entry name" value="LAT_fam"/>
    <property type="match status" value="1"/>
</dbReference>
<dbReference type="EC" id="2.6.1.36" evidence="3"/>
<evidence type="ECO:0000256" key="1">
    <source>
        <dbReference type="ARBA" id="ARBA00001933"/>
    </source>
</evidence>
<evidence type="ECO:0000256" key="2">
    <source>
        <dbReference type="ARBA" id="ARBA00008954"/>
    </source>
</evidence>
<dbReference type="EMBL" id="UINC01000722">
    <property type="protein sequence ID" value="SUZ60165.1"/>
    <property type="molecule type" value="Genomic_DNA"/>
</dbReference>
<reference evidence="9" key="1">
    <citation type="submission" date="2018-05" db="EMBL/GenBank/DDBJ databases">
        <authorList>
            <person name="Lanie J.A."/>
            <person name="Ng W.-L."/>
            <person name="Kazmierczak K.M."/>
            <person name="Andrzejewski T.M."/>
            <person name="Davidsen T.M."/>
            <person name="Wayne K.J."/>
            <person name="Tettelin H."/>
            <person name="Glass J.I."/>
            <person name="Rusch D."/>
            <person name="Podicherti R."/>
            <person name="Tsui H.-C.T."/>
            <person name="Winkler M.E."/>
        </authorList>
    </citation>
    <scope>NUCLEOTIDE SEQUENCE</scope>
</reference>
<keyword evidence="5" id="KW-0808">Transferase</keyword>
<dbReference type="PANTHER" id="PTHR43206">
    <property type="entry name" value="AMINOTRANSFERASE"/>
    <property type="match status" value="1"/>
</dbReference>
<evidence type="ECO:0000256" key="4">
    <source>
        <dbReference type="ARBA" id="ARBA00022576"/>
    </source>
</evidence>
<dbReference type="Gene3D" id="3.40.640.10">
    <property type="entry name" value="Type I PLP-dependent aspartate aminotransferase-like (Major domain)"/>
    <property type="match status" value="1"/>
</dbReference>
<dbReference type="CDD" id="cd00610">
    <property type="entry name" value="OAT_like"/>
    <property type="match status" value="1"/>
</dbReference>
<evidence type="ECO:0000256" key="5">
    <source>
        <dbReference type="ARBA" id="ARBA00022679"/>
    </source>
</evidence>
<dbReference type="InterPro" id="IPR015424">
    <property type="entry name" value="PyrdxlP-dep_Trfase"/>
</dbReference>
<dbReference type="PIRSF" id="PIRSF000521">
    <property type="entry name" value="Transaminase_4ab_Lys_Orn"/>
    <property type="match status" value="1"/>
</dbReference>
<comment type="cofactor">
    <cofactor evidence="1">
        <name>pyridoxal 5'-phosphate</name>
        <dbReference type="ChEBI" id="CHEBI:597326"/>
    </cofactor>
</comment>
<dbReference type="GO" id="GO:0045484">
    <property type="term" value="F:L-lysine 6-transaminase activity"/>
    <property type="evidence" value="ECO:0007669"/>
    <property type="project" value="UniProtKB-EC"/>
</dbReference>
<dbReference type="GO" id="GO:0017000">
    <property type="term" value="P:antibiotic biosynthetic process"/>
    <property type="evidence" value="ECO:0007669"/>
    <property type="project" value="InterPro"/>
</dbReference>
<dbReference type="GO" id="GO:0030170">
    <property type="term" value="F:pyridoxal phosphate binding"/>
    <property type="evidence" value="ECO:0007669"/>
    <property type="project" value="InterPro"/>
</dbReference>
<keyword evidence="6" id="KW-0663">Pyridoxal phosphate</keyword>
<protein>
    <recommendedName>
        <fullName evidence="8">L-lysine-epsilon aminotransferase</fullName>
        <ecNumber evidence="3">2.6.1.36</ecNumber>
    </recommendedName>
    <alternativeName>
        <fullName evidence="7">Lysine 6-aminotransferase</fullName>
    </alternativeName>
</protein>
<name>A0A381NZT4_9ZZZZ</name>
<dbReference type="PANTHER" id="PTHR43206:SF2">
    <property type="entry name" value="4-AMINOBUTYRATE AMINOTRANSFERASE GABT"/>
    <property type="match status" value="1"/>
</dbReference>
<dbReference type="InterPro" id="IPR017657">
    <property type="entry name" value="L-lysine_6-transaminase"/>
</dbReference>
<evidence type="ECO:0000256" key="8">
    <source>
        <dbReference type="ARBA" id="ARBA00050040"/>
    </source>
</evidence>
<dbReference type="InterPro" id="IPR005814">
    <property type="entry name" value="Aminotrans_3"/>
</dbReference>
<evidence type="ECO:0000256" key="6">
    <source>
        <dbReference type="ARBA" id="ARBA00022898"/>
    </source>
</evidence>
<dbReference type="GO" id="GO:0009450">
    <property type="term" value="P:gamma-aminobutyric acid catabolic process"/>
    <property type="evidence" value="ECO:0007669"/>
    <property type="project" value="TreeGrafter"/>
</dbReference>
<comment type="similarity">
    <text evidence="2">Belongs to the class-III pyridoxal-phosphate-dependent aminotransferase family.</text>
</comment>
<evidence type="ECO:0000313" key="9">
    <source>
        <dbReference type="EMBL" id="SUZ60165.1"/>
    </source>
</evidence>
<gene>
    <name evidence="9" type="ORF">METZ01_LOCUS13019</name>
</gene>
<dbReference type="InterPro" id="IPR015422">
    <property type="entry name" value="PyrdxlP-dep_Trfase_small"/>
</dbReference>
<dbReference type="InterPro" id="IPR015421">
    <property type="entry name" value="PyrdxlP-dep_Trfase_major"/>
</dbReference>
<keyword evidence="4" id="KW-0032">Aminotransferase</keyword>
<dbReference type="Gene3D" id="3.90.1150.10">
    <property type="entry name" value="Aspartate Aminotransferase, domain 1"/>
    <property type="match status" value="1"/>
</dbReference>